<dbReference type="SUPFAM" id="SSF55486">
    <property type="entry name" value="Metalloproteases ('zincins'), catalytic domain"/>
    <property type="match status" value="1"/>
</dbReference>
<keyword evidence="3" id="KW-1185">Reference proteome</keyword>
<proteinExistence type="predicted"/>
<accession>A0AAN8PAC4</accession>
<dbReference type="GO" id="GO:0008237">
    <property type="term" value="F:metallopeptidase activity"/>
    <property type="evidence" value="ECO:0007669"/>
    <property type="project" value="InterPro"/>
</dbReference>
<dbReference type="Gene3D" id="3.40.390.10">
    <property type="entry name" value="Collagenase (Catalytic Domain)"/>
    <property type="match status" value="1"/>
</dbReference>
<evidence type="ECO:0000313" key="3">
    <source>
        <dbReference type="Proteomes" id="UP001347796"/>
    </source>
</evidence>
<keyword evidence="1" id="KW-0472">Membrane</keyword>
<feature type="transmembrane region" description="Helical" evidence="1">
    <location>
        <begin position="6"/>
        <end position="25"/>
    </location>
</feature>
<dbReference type="InterPro" id="IPR024079">
    <property type="entry name" value="MetalloPept_cat_dom_sf"/>
</dbReference>
<keyword evidence="1" id="KW-0812">Transmembrane</keyword>
<organism evidence="2 3">
    <name type="scientific">Patella caerulea</name>
    <name type="common">Rayed Mediterranean limpet</name>
    <dbReference type="NCBI Taxonomy" id="87958"/>
    <lineage>
        <taxon>Eukaryota</taxon>
        <taxon>Metazoa</taxon>
        <taxon>Spiralia</taxon>
        <taxon>Lophotrochozoa</taxon>
        <taxon>Mollusca</taxon>
        <taxon>Gastropoda</taxon>
        <taxon>Patellogastropoda</taxon>
        <taxon>Patelloidea</taxon>
        <taxon>Patellidae</taxon>
        <taxon>Patella</taxon>
    </lineage>
</organism>
<sequence>MHWKLVIFNLGMVAHIAVSVIVNRGGWRYGRIYRRAVIPLRLRYLWVGEQGKIRTKPGPDPKIMVAATQQTSRLAHYKAALLTSLMTRHMPGSVLEDIATNNGSVGVFAATERLSVWPEYADHRDSVQCQGKCSGVCSVTCLTDGRKIDNLVGMGSQMAVVREDNLLCLPQDPYRHRENILVHEFAHTISYYLSKRLRTKIKDAYIHAKRNRLWNLASYAMSHHLEYFAEATAAFFMVSRRGSAGDMNKCGATYCRTEMDARKQMKLIDPQLYAILSEVYTDKNPDQDSKLKTCI</sequence>
<dbReference type="EMBL" id="JAZGQO010000011">
    <property type="protein sequence ID" value="KAK6174522.1"/>
    <property type="molecule type" value="Genomic_DNA"/>
</dbReference>
<dbReference type="AlphaFoldDB" id="A0AAN8PAC4"/>
<gene>
    <name evidence="2" type="ORF">SNE40_017782</name>
</gene>
<comment type="caution">
    <text evidence="2">The sequence shown here is derived from an EMBL/GenBank/DDBJ whole genome shotgun (WGS) entry which is preliminary data.</text>
</comment>
<keyword evidence="1" id="KW-1133">Transmembrane helix</keyword>
<evidence type="ECO:0000313" key="2">
    <source>
        <dbReference type="EMBL" id="KAK6174522.1"/>
    </source>
</evidence>
<evidence type="ECO:0000256" key="1">
    <source>
        <dbReference type="SAM" id="Phobius"/>
    </source>
</evidence>
<dbReference type="Proteomes" id="UP001347796">
    <property type="component" value="Unassembled WGS sequence"/>
</dbReference>
<reference evidence="2 3" key="1">
    <citation type="submission" date="2024-01" db="EMBL/GenBank/DDBJ databases">
        <title>The genome of the rayed Mediterranean limpet Patella caerulea (Linnaeus, 1758).</title>
        <authorList>
            <person name="Anh-Thu Weber A."/>
            <person name="Halstead-Nussloch G."/>
        </authorList>
    </citation>
    <scope>NUCLEOTIDE SEQUENCE [LARGE SCALE GENOMIC DNA]</scope>
    <source>
        <strain evidence="2">AATW-2023a</strain>
        <tissue evidence="2">Whole specimen</tissue>
    </source>
</reference>
<name>A0AAN8PAC4_PATCE</name>
<protein>
    <submittedName>
        <fullName evidence="2">Uncharacterized protein</fullName>
    </submittedName>
</protein>